<dbReference type="Pfam" id="PF07494">
    <property type="entry name" value="Reg_prop"/>
    <property type="match status" value="4"/>
</dbReference>
<gene>
    <name evidence="2" type="ORF">J2W48_002236</name>
</gene>
<protein>
    <submittedName>
        <fullName evidence="2">Ligand-binding sensor domain-containing protein</fullName>
    </submittedName>
</protein>
<reference evidence="2 3" key="1">
    <citation type="submission" date="2023-07" db="EMBL/GenBank/DDBJ databases">
        <title>Sorghum-associated microbial communities from plants grown in Nebraska, USA.</title>
        <authorList>
            <person name="Schachtman D."/>
        </authorList>
    </citation>
    <scope>NUCLEOTIDE SEQUENCE [LARGE SCALE GENOMIC DNA]</scope>
    <source>
        <strain evidence="2 3">4129</strain>
    </source>
</reference>
<evidence type="ECO:0000313" key="2">
    <source>
        <dbReference type="EMBL" id="MDR7210296.1"/>
    </source>
</evidence>
<dbReference type="EMBL" id="JAVDWQ010000006">
    <property type="protein sequence ID" value="MDR7210296.1"/>
    <property type="molecule type" value="Genomic_DNA"/>
</dbReference>
<dbReference type="Gene3D" id="2.130.10.10">
    <property type="entry name" value="YVTN repeat-like/Quinoprotein amine dehydrogenase"/>
    <property type="match status" value="5"/>
</dbReference>
<evidence type="ECO:0000256" key="1">
    <source>
        <dbReference type="SAM" id="MobiDB-lite"/>
    </source>
</evidence>
<dbReference type="SUPFAM" id="SSF63829">
    <property type="entry name" value="Calcium-dependent phosphotriesterase"/>
    <property type="match status" value="2"/>
</dbReference>
<dbReference type="RefSeq" id="WP_310281201.1">
    <property type="nucleotide sequence ID" value="NZ_JAVDWQ010000006.1"/>
</dbReference>
<feature type="region of interest" description="Disordered" evidence="1">
    <location>
        <begin position="14"/>
        <end position="33"/>
    </location>
</feature>
<name>A0ABU1Y9T4_9FLAO</name>
<dbReference type="InterPro" id="IPR015943">
    <property type="entry name" value="WD40/YVTN_repeat-like_dom_sf"/>
</dbReference>
<sequence length="343" mass="38549">MLAGVVNFPVQGQQKNGTQDAVETKDVSTSQGPNSIVRTIKQDRKGNIWIASWEGVFKYDGKSFTNITSKVSAARFFSVLEDRKGNFWFTSVGSGVYYYDGKSFQNFTTKDGLASDRVGDIYEDKTGTIWFSTENGASRYDGKSFRNFKMKEAPAVTPADSLHSSVYQHSLPEVSWMHNDVNAIIEDKTKKLWFGTRGYAFVYDGKTFTTITNAAGKPFANVRSIIKDKKGNIWLGGYDGLWRYDGSTFTNFSQKFVGYIYEDRKGNIWTSSESANVQGWVLSRYDEKTLTDVAPIVTEIINKPMIFGILEDDKGNIWFGDFDGVRRYDGKTITDFKGAAGQK</sequence>
<proteinExistence type="predicted"/>
<keyword evidence="3" id="KW-1185">Reference proteome</keyword>
<accession>A0ABU1Y9T4</accession>
<comment type="caution">
    <text evidence="2">The sequence shown here is derived from an EMBL/GenBank/DDBJ whole genome shotgun (WGS) entry which is preliminary data.</text>
</comment>
<dbReference type="Proteomes" id="UP001269081">
    <property type="component" value="Unassembled WGS sequence"/>
</dbReference>
<dbReference type="InterPro" id="IPR011110">
    <property type="entry name" value="Reg_prop"/>
</dbReference>
<evidence type="ECO:0000313" key="3">
    <source>
        <dbReference type="Proteomes" id="UP001269081"/>
    </source>
</evidence>
<organism evidence="2 3">
    <name type="scientific">Flavobacterium piscis</name>
    <dbReference type="NCBI Taxonomy" id="1114874"/>
    <lineage>
        <taxon>Bacteria</taxon>
        <taxon>Pseudomonadati</taxon>
        <taxon>Bacteroidota</taxon>
        <taxon>Flavobacteriia</taxon>
        <taxon>Flavobacteriales</taxon>
        <taxon>Flavobacteriaceae</taxon>
        <taxon>Flavobacterium</taxon>
    </lineage>
</organism>